<dbReference type="OrthoDB" id="2626501at2"/>
<accession>A0A7X5C2C7</accession>
<gene>
    <name evidence="1" type="ORF">GT003_14490</name>
</gene>
<name>A0A7X5C2C7_9BACL</name>
<organism evidence="1 2">
    <name type="scientific">Paenibacillus sacheonensis</name>
    <dbReference type="NCBI Taxonomy" id="742054"/>
    <lineage>
        <taxon>Bacteria</taxon>
        <taxon>Bacillati</taxon>
        <taxon>Bacillota</taxon>
        <taxon>Bacilli</taxon>
        <taxon>Bacillales</taxon>
        <taxon>Paenibacillaceae</taxon>
        <taxon>Paenibacillus</taxon>
    </lineage>
</organism>
<keyword evidence="2" id="KW-1185">Reference proteome</keyword>
<reference evidence="1 2" key="1">
    <citation type="submission" date="2020-01" db="EMBL/GenBank/DDBJ databases">
        <title>Paenibacillus soybeanensis sp. nov. isolated from the nodules of soybean (Glycine max(L.) Merr).</title>
        <authorList>
            <person name="Wang H."/>
        </authorList>
    </citation>
    <scope>NUCLEOTIDE SEQUENCE [LARGE SCALE GENOMIC DNA]</scope>
    <source>
        <strain evidence="1 2">DSM 23054</strain>
    </source>
</reference>
<dbReference type="AlphaFoldDB" id="A0A7X5C2C7"/>
<evidence type="ECO:0000313" key="1">
    <source>
        <dbReference type="EMBL" id="NBC70204.1"/>
    </source>
</evidence>
<dbReference type="EMBL" id="JAAAMU010000006">
    <property type="protein sequence ID" value="NBC70204.1"/>
    <property type="molecule type" value="Genomic_DNA"/>
</dbReference>
<dbReference type="RefSeq" id="WP_161698886.1">
    <property type="nucleotide sequence ID" value="NZ_JAAAMU010000006.1"/>
</dbReference>
<comment type="caution">
    <text evidence="1">The sequence shown here is derived from an EMBL/GenBank/DDBJ whole genome shotgun (WGS) entry which is preliminary data.</text>
</comment>
<dbReference type="Proteomes" id="UP000558113">
    <property type="component" value="Unassembled WGS sequence"/>
</dbReference>
<proteinExistence type="predicted"/>
<evidence type="ECO:0000313" key="2">
    <source>
        <dbReference type="Proteomes" id="UP000558113"/>
    </source>
</evidence>
<sequence>MNLTADQRNVLLALTPEWLSSAQIAEQLPKESGNRFSVNQSLKELVKAGLAQGNSVVFGLYRLTADGTNLKEQKSAGK</sequence>
<protein>
    <submittedName>
        <fullName evidence="1">Uncharacterized protein</fullName>
    </submittedName>
</protein>